<dbReference type="GeneID" id="108015085"/>
<proteinExistence type="predicted"/>
<dbReference type="Gene3D" id="3.30.160.20">
    <property type="match status" value="3"/>
</dbReference>
<dbReference type="GO" id="GO:0035197">
    <property type="term" value="F:siRNA binding"/>
    <property type="evidence" value="ECO:0007669"/>
    <property type="project" value="TreeGrafter"/>
</dbReference>
<dbReference type="RefSeq" id="XP_016936814.3">
    <property type="nucleotide sequence ID" value="XM_017081325.4"/>
</dbReference>
<dbReference type="PROSITE" id="PS50137">
    <property type="entry name" value="DS_RBD"/>
    <property type="match status" value="3"/>
</dbReference>
<evidence type="ECO:0000256" key="3">
    <source>
        <dbReference type="SAM" id="MobiDB-lite"/>
    </source>
</evidence>
<dbReference type="InterPro" id="IPR051247">
    <property type="entry name" value="RLC_Component"/>
</dbReference>
<dbReference type="AlphaFoldDB" id="A0AB39ZIY6"/>
<sequence>MEENSGLLEFQATEEELKFMRESKSTKQPLGILQEMLSRRGIVPIFDLIHTEVPAGHVEEYWFRVVFKDREIPYFALGSGRSKKAAKQDAARNLIEILSGSPSSGPNQEASSDVVDKDDAHSVRRLNELCVGRCWPPPIYDLKIGDPDKLHHTVVCSVLDYREEGKGFTKKEAKRLAAKQMCVRLLKEPIYSEEVEQMDVGEPNEEEVLPKPQLVKKLMPKPEMGKKLINIQEICLKNTKIEHKKLLDEVAAENGCNITYVDIDEASFTGKFQCLVMISTSPVGICHGTGASVEEAQSNAAQNCLEFLKIVSLKGKIIEQAIAKLN</sequence>
<dbReference type="InterPro" id="IPR014720">
    <property type="entry name" value="dsRBD_dom"/>
</dbReference>
<dbReference type="PANTHER" id="PTHR46205">
    <property type="entry name" value="LOQUACIOUS, ISOFORM B"/>
    <property type="match status" value="1"/>
</dbReference>
<feature type="domain" description="DRBM" evidence="4">
    <location>
        <begin position="242"/>
        <end position="310"/>
    </location>
</feature>
<dbReference type="Proteomes" id="UP001652628">
    <property type="component" value="Chromosome X"/>
</dbReference>
<dbReference type="GO" id="GO:0030422">
    <property type="term" value="P:siRNA processing"/>
    <property type="evidence" value="ECO:0007669"/>
    <property type="project" value="TreeGrafter"/>
</dbReference>
<keyword evidence="1 2" id="KW-0694">RNA-binding</keyword>
<name>A0AB39ZIY6_DROSZ</name>
<dbReference type="GO" id="GO:0005634">
    <property type="term" value="C:nucleus"/>
    <property type="evidence" value="ECO:0007669"/>
    <property type="project" value="TreeGrafter"/>
</dbReference>
<reference evidence="6" key="1">
    <citation type="submission" date="2025-08" db="UniProtKB">
        <authorList>
            <consortium name="RefSeq"/>
        </authorList>
    </citation>
    <scope>IDENTIFICATION</scope>
</reference>
<feature type="region of interest" description="Disordered" evidence="3">
    <location>
        <begin position="98"/>
        <end position="118"/>
    </location>
</feature>
<dbReference type="PANTHER" id="PTHR46205:SF3">
    <property type="entry name" value="LOQUACIOUS, ISOFORM B"/>
    <property type="match status" value="1"/>
</dbReference>
<organism evidence="5 6">
    <name type="scientific">Drosophila suzukii</name>
    <name type="common">Spotted-wing drosophila fruit fly</name>
    <dbReference type="NCBI Taxonomy" id="28584"/>
    <lineage>
        <taxon>Eukaryota</taxon>
        <taxon>Metazoa</taxon>
        <taxon>Ecdysozoa</taxon>
        <taxon>Arthropoda</taxon>
        <taxon>Hexapoda</taxon>
        <taxon>Insecta</taxon>
        <taxon>Pterygota</taxon>
        <taxon>Neoptera</taxon>
        <taxon>Endopterygota</taxon>
        <taxon>Diptera</taxon>
        <taxon>Brachycera</taxon>
        <taxon>Muscomorpha</taxon>
        <taxon>Ephydroidea</taxon>
        <taxon>Drosophilidae</taxon>
        <taxon>Drosophila</taxon>
        <taxon>Sophophora</taxon>
    </lineage>
</organism>
<dbReference type="CDD" id="cd19864">
    <property type="entry name" value="DSRM_PRKRA-like_rpt3"/>
    <property type="match status" value="1"/>
</dbReference>
<evidence type="ECO:0000256" key="1">
    <source>
        <dbReference type="ARBA" id="ARBA00022884"/>
    </source>
</evidence>
<feature type="domain" description="DRBM" evidence="4">
    <location>
        <begin position="121"/>
        <end position="187"/>
    </location>
</feature>
<dbReference type="SMART" id="SM00358">
    <property type="entry name" value="DSRM"/>
    <property type="match status" value="3"/>
</dbReference>
<keyword evidence="5" id="KW-1185">Reference proteome</keyword>
<evidence type="ECO:0000313" key="5">
    <source>
        <dbReference type="Proteomes" id="UP001652628"/>
    </source>
</evidence>
<dbReference type="GO" id="GO:0070920">
    <property type="term" value="P:regulation of regulatory ncRNA processing"/>
    <property type="evidence" value="ECO:0007669"/>
    <property type="project" value="TreeGrafter"/>
</dbReference>
<accession>A0AB39ZIY6</accession>
<feature type="compositionally biased region" description="Polar residues" evidence="3">
    <location>
        <begin position="100"/>
        <end position="111"/>
    </location>
</feature>
<feature type="domain" description="DRBM" evidence="4">
    <location>
        <begin position="28"/>
        <end position="100"/>
    </location>
</feature>
<dbReference type="GO" id="GO:0005737">
    <property type="term" value="C:cytoplasm"/>
    <property type="evidence" value="ECO:0007669"/>
    <property type="project" value="TreeGrafter"/>
</dbReference>
<dbReference type="SUPFAM" id="SSF54768">
    <property type="entry name" value="dsRNA-binding domain-like"/>
    <property type="match status" value="3"/>
</dbReference>
<dbReference type="Pfam" id="PF00035">
    <property type="entry name" value="dsrm"/>
    <property type="match status" value="2"/>
</dbReference>
<evidence type="ECO:0000313" key="6">
    <source>
        <dbReference type="RefSeq" id="XP_016936814.3"/>
    </source>
</evidence>
<protein>
    <submittedName>
        <fullName evidence="6">Protein Loquacious-like</fullName>
    </submittedName>
</protein>
<gene>
    <name evidence="6" type="primary">LOC108015085</name>
</gene>
<dbReference type="GO" id="GO:0003725">
    <property type="term" value="F:double-stranded RNA binding"/>
    <property type="evidence" value="ECO:0007669"/>
    <property type="project" value="TreeGrafter"/>
</dbReference>
<evidence type="ECO:0000259" key="4">
    <source>
        <dbReference type="PROSITE" id="PS50137"/>
    </source>
</evidence>
<dbReference type="GO" id="GO:0016442">
    <property type="term" value="C:RISC complex"/>
    <property type="evidence" value="ECO:0007669"/>
    <property type="project" value="TreeGrafter"/>
</dbReference>
<evidence type="ECO:0000256" key="2">
    <source>
        <dbReference type="PROSITE-ProRule" id="PRU00266"/>
    </source>
</evidence>
<dbReference type="GO" id="GO:0070578">
    <property type="term" value="C:RISC-loading complex"/>
    <property type="evidence" value="ECO:0007669"/>
    <property type="project" value="TreeGrafter"/>
</dbReference>